<dbReference type="EMBL" id="NDHI03003467">
    <property type="protein sequence ID" value="PNJ41752.1"/>
    <property type="molecule type" value="Genomic_DNA"/>
</dbReference>
<dbReference type="AlphaFoldDB" id="A0A2J8U902"/>
<comment type="caution">
    <text evidence="1">The sequence shown here is derived from an EMBL/GenBank/DDBJ whole genome shotgun (WGS) entry which is preliminary data.</text>
</comment>
<reference evidence="1" key="1">
    <citation type="submission" date="2017-12" db="EMBL/GenBank/DDBJ databases">
        <title>High-resolution comparative analysis of great ape genomes.</title>
        <authorList>
            <person name="Pollen A."/>
            <person name="Hastie A."/>
            <person name="Hormozdiari F."/>
            <person name="Dougherty M."/>
            <person name="Liu R."/>
            <person name="Chaisson M."/>
            <person name="Hoppe E."/>
            <person name="Hill C."/>
            <person name="Pang A."/>
            <person name="Hillier L."/>
            <person name="Baker C."/>
            <person name="Armstrong J."/>
            <person name="Shendure J."/>
            <person name="Paten B."/>
            <person name="Wilson R."/>
            <person name="Chao H."/>
            <person name="Schneider V."/>
            <person name="Ventura M."/>
            <person name="Kronenberg Z."/>
            <person name="Murali S."/>
            <person name="Gordon D."/>
            <person name="Cantsilieris S."/>
            <person name="Munson K."/>
            <person name="Nelson B."/>
            <person name="Raja A."/>
            <person name="Underwood J."/>
            <person name="Diekhans M."/>
            <person name="Fiddes I."/>
            <person name="Haussler D."/>
            <person name="Eichler E."/>
        </authorList>
    </citation>
    <scope>NUCLEOTIDE SEQUENCE [LARGE SCALE GENOMIC DNA]</scope>
    <source>
        <strain evidence="1">Susie</strain>
    </source>
</reference>
<accession>A0A2J8U902</accession>
<organism evidence="1">
    <name type="scientific">Pongo abelii</name>
    <name type="common">Sumatran orangutan</name>
    <name type="synonym">Pongo pygmaeus abelii</name>
    <dbReference type="NCBI Taxonomy" id="9601"/>
    <lineage>
        <taxon>Eukaryota</taxon>
        <taxon>Metazoa</taxon>
        <taxon>Chordata</taxon>
        <taxon>Craniata</taxon>
        <taxon>Vertebrata</taxon>
        <taxon>Euteleostomi</taxon>
        <taxon>Mammalia</taxon>
        <taxon>Eutheria</taxon>
        <taxon>Euarchontoglires</taxon>
        <taxon>Primates</taxon>
        <taxon>Haplorrhini</taxon>
        <taxon>Catarrhini</taxon>
        <taxon>Hominidae</taxon>
        <taxon>Pongo</taxon>
    </lineage>
</organism>
<gene>
    <name evidence="1" type="ORF">CR201_G0029732</name>
</gene>
<protein>
    <submittedName>
        <fullName evidence="1">Uncharacterized protein</fullName>
    </submittedName>
</protein>
<evidence type="ECO:0000313" key="1">
    <source>
        <dbReference type="EMBL" id="PNJ41752.1"/>
    </source>
</evidence>
<sequence length="66" mass="7722">MRCWPSSNLVSPRPPFLLEPDKLLFQGAGSGSRQYGRRSLFHYLLFWETLKVKTSENLINMKYGMK</sequence>
<proteinExistence type="predicted"/>
<name>A0A2J8U902_PONAB</name>